<evidence type="ECO:0000313" key="3">
    <source>
        <dbReference type="EMBL" id="KAH0968634.1"/>
    </source>
</evidence>
<feature type="region of interest" description="Disordered" evidence="1">
    <location>
        <begin position="227"/>
        <end position="260"/>
    </location>
</feature>
<evidence type="ECO:0000256" key="2">
    <source>
        <dbReference type="SAM" id="SignalP"/>
    </source>
</evidence>
<organism evidence="3 4">
    <name type="scientific">Hirsutella rhossiliensis</name>
    <dbReference type="NCBI Taxonomy" id="111463"/>
    <lineage>
        <taxon>Eukaryota</taxon>
        <taxon>Fungi</taxon>
        <taxon>Dikarya</taxon>
        <taxon>Ascomycota</taxon>
        <taxon>Pezizomycotina</taxon>
        <taxon>Sordariomycetes</taxon>
        <taxon>Hypocreomycetidae</taxon>
        <taxon>Hypocreales</taxon>
        <taxon>Ophiocordycipitaceae</taxon>
        <taxon>Hirsutella</taxon>
    </lineage>
</organism>
<dbReference type="RefSeq" id="XP_044726147.1">
    <property type="nucleotide sequence ID" value="XM_044859747.1"/>
</dbReference>
<dbReference type="EMBL" id="JAIZPD010000001">
    <property type="protein sequence ID" value="KAH0968634.1"/>
    <property type="molecule type" value="Genomic_DNA"/>
</dbReference>
<evidence type="ECO:0000313" key="4">
    <source>
        <dbReference type="Proteomes" id="UP000824596"/>
    </source>
</evidence>
<dbReference type="OrthoDB" id="4913379at2759"/>
<feature type="signal peptide" evidence="2">
    <location>
        <begin position="1"/>
        <end position="24"/>
    </location>
</feature>
<evidence type="ECO:0000256" key="1">
    <source>
        <dbReference type="SAM" id="MobiDB-lite"/>
    </source>
</evidence>
<comment type="caution">
    <text evidence="3">The sequence shown here is derived from an EMBL/GenBank/DDBJ whole genome shotgun (WGS) entry which is preliminary data.</text>
</comment>
<keyword evidence="4" id="KW-1185">Reference proteome</keyword>
<dbReference type="GeneID" id="68350405"/>
<name>A0A9P8N8E6_9HYPO</name>
<feature type="chain" id="PRO_5040428562" description="Heat Labile Enterotoxin Type Iib" evidence="2">
    <location>
        <begin position="25"/>
        <end position="727"/>
    </location>
</feature>
<protein>
    <recommendedName>
        <fullName evidence="5">Heat Labile Enterotoxin Type Iib</fullName>
    </recommendedName>
</protein>
<dbReference type="Proteomes" id="UP000824596">
    <property type="component" value="Unassembled WGS sequence"/>
</dbReference>
<gene>
    <name evidence="3" type="ORF">HRG_01276</name>
</gene>
<sequence length="727" mass="79375">MLRHLFAIVLPLLLWLQWSSVALAAPPRVLPLDPARVEAKDLTVSLFRRPDYSTFAKAVEEKDLKYFHWTVDASPKGTKGQFVDSFDASNGFEIRIGPKGSFEWNRPKPGEAPGFKFQYKYNVQPSKSVTLQARIHIGEAQVSTNQVKDMLQDVKIPCSAGESCADWVQSAIRRLQSNKLVPEFDVSSFSAKALDYGFERCRLVQDPELPIQQVEQENAAIAEFGSDGVIKKPLPPPAAPTTGKDGRPKRPGNTPKNCVISRRDGSVCVNEDGSIADPEANEVVNPRPTTPEEPNLAKEALPKEDVLAPEELVQLADKIAESEFASLMSRFGVSDLLKNGKQSFSELRAQFKGYSPLKDKSWAAKRVSGAKGAKGAIALTLVTLPLYFKDVFDVFTSESSTLEKVAAGTSILPVVGCATKAAADDENGEVGVASTSLCFVGETLLFTPLAPVGLLLRSIGSVVEFHEKQDPQNLQSRRDTAWDKHYRNITNYLKSDQFSSLLSDRYGTEVAAILSAASDARGRIITAKSLVHSVNGSSPLPDSQDKGKVDRDIPTQLDKIDAAICSQVADIKTRFIKKFPGLTVKWVRDEANDYNKQFIDGYERGMKTIIDNWVRLYNARGGKYLPPADVIEKERSDFQAEVGSNTDYLEKNSPLRQPDEDSILQMVEMNASLLKLPAPCITLSGAGVGVGVGAGAGAGVDVGVNRHRRPSSGRKPLRVLAFGILKA</sequence>
<reference evidence="3" key="1">
    <citation type="submission" date="2021-09" db="EMBL/GenBank/DDBJ databases">
        <title>A high-quality genome of the endoparasitic fungus Hirsutella rhossiliensis with a comparison of Hirsutella genomes reveals transposable elements contributing to genome size variation.</title>
        <authorList>
            <person name="Lin R."/>
            <person name="Jiao Y."/>
            <person name="Sun X."/>
            <person name="Ling J."/>
            <person name="Xie B."/>
            <person name="Cheng X."/>
        </authorList>
    </citation>
    <scope>NUCLEOTIDE SEQUENCE</scope>
    <source>
        <strain evidence="3">HR02</strain>
    </source>
</reference>
<dbReference type="AlphaFoldDB" id="A0A9P8N8E6"/>
<evidence type="ECO:0008006" key="5">
    <source>
        <dbReference type="Google" id="ProtNLM"/>
    </source>
</evidence>
<keyword evidence="2" id="KW-0732">Signal</keyword>
<accession>A0A9P8N8E6</accession>
<proteinExistence type="predicted"/>